<feature type="repeat" description="RCC1" evidence="1">
    <location>
        <begin position="77"/>
        <end position="129"/>
    </location>
</feature>
<dbReference type="SUPFAM" id="SSF50985">
    <property type="entry name" value="RCC1/BLIP-II"/>
    <property type="match status" value="1"/>
</dbReference>
<feature type="repeat" description="RCC1" evidence="1">
    <location>
        <begin position="276"/>
        <end position="325"/>
    </location>
</feature>
<evidence type="ECO:0000256" key="3">
    <source>
        <dbReference type="SAM" id="MobiDB-lite"/>
    </source>
</evidence>
<dbReference type="GeneID" id="94834393"/>
<protein>
    <submittedName>
        <fullName evidence="4">Uncharacterized protein</fullName>
    </submittedName>
</protein>
<feature type="coiled-coil region" evidence="2">
    <location>
        <begin position="398"/>
        <end position="425"/>
    </location>
</feature>
<dbReference type="Proteomes" id="UP000179807">
    <property type="component" value="Unassembled WGS sequence"/>
</dbReference>
<feature type="coiled-coil region" evidence="2">
    <location>
        <begin position="454"/>
        <end position="519"/>
    </location>
</feature>
<evidence type="ECO:0000256" key="2">
    <source>
        <dbReference type="SAM" id="Coils"/>
    </source>
</evidence>
<dbReference type="AlphaFoldDB" id="A0A1J4KRM5"/>
<dbReference type="PROSITE" id="PS50012">
    <property type="entry name" value="RCC1_3"/>
    <property type="match status" value="2"/>
</dbReference>
<dbReference type="RefSeq" id="XP_068365604.1">
    <property type="nucleotide sequence ID" value="XM_068499689.1"/>
</dbReference>
<dbReference type="EMBL" id="MLAK01000562">
    <property type="protein sequence ID" value="OHT12468.1"/>
    <property type="molecule type" value="Genomic_DNA"/>
</dbReference>
<dbReference type="OrthoDB" id="5370059at2759"/>
<name>A0A1J4KRM5_9EUKA</name>
<keyword evidence="5" id="KW-1185">Reference proteome</keyword>
<accession>A0A1J4KRM5</accession>
<dbReference type="Gene3D" id="2.130.10.30">
    <property type="entry name" value="Regulator of chromosome condensation 1/beta-lactamase-inhibitor protein II"/>
    <property type="match status" value="2"/>
</dbReference>
<feature type="region of interest" description="Disordered" evidence="3">
    <location>
        <begin position="543"/>
        <end position="569"/>
    </location>
</feature>
<dbReference type="InterPro" id="IPR051553">
    <property type="entry name" value="Ran_GTPase-activating"/>
</dbReference>
<proteinExistence type="predicted"/>
<organism evidence="4 5">
    <name type="scientific">Tritrichomonas foetus</name>
    <dbReference type="NCBI Taxonomy" id="1144522"/>
    <lineage>
        <taxon>Eukaryota</taxon>
        <taxon>Metamonada</taxon>
        <taxon>Parabasalia</taxon>
        <taxon>Tritrichomonadida</taxon>
        <taxon>Tritrichomonadidae</taxon>
        <taxon>Tritrichomonas</taxon>
    </lineage>
</organism>
<dbReference type="Pfam" id="PF00415">
    <property type="entry name" value="RCC1"/>
    <property type="match status" value="1"/>
</dbReference>
<comment type="caution">
    <text evidence="4">The sequence shown here is derived from an EMBL/GenBank/DDBJ whole genome shotgun (WGS) entry which is preliminary data.</text>
</comment>
<keyword evidence="2" id="KW-0175">Coiled coil</keyword>
<gene>
    <name evidence="4" type="ORF">TRFO_17607</name>
</gene>
<dbReference type="InterPro" id="IPR000408">
    <property type="entry name" value="Reg_chr_condens"/>
</dbReference>
<dbReference type="InterPro" id="IPR009091">
    <property type="entry name" value="RCC1/BLIP-II"/>
</dbReference>
<dbReference type="Pfam" id="PF13540">
    <property type="entry name" value="RCC1_2"/>
    <property type="match status" value="1"/>
</dbReference>
<reference evidence="4" key="1">
    <citation type="submission" date="2016-10" db="EMBL/GenBank/DDBJ databases">
        <authorList>
            <person name="Benchimol M."/>
            <person name="Almeida L.G."/>
            <person name="Vasconcelos A.T."/>
            <person name="Perreira-Neves A."/>
            <person name="Rosa I.A."/>
            <person name="Tasca T."/>
            <person name="Bogo M.R."/>
            <person name="de Souza W."/>
        </authorList>
    </citation>
    <scope>NUCLEOTIDE SEQUENCE [LARGE SCALE GENOMIC DNA]</scope>
    <source>
        <strain evidence="4">K</strain>
    </source>
</reference>
<sequence>MNSFSKNSISFHTFENTFFSMISSGRNTHHQLIVQSNDQSKDGSLLVNPPLPIDINYDIISDLSIGNQHTVFITKDGKAFAVGDDREFFIGTQKREIYNIPTEVQFSNINDRFISAKCGQIYTIYLTEKGFIIYCSQKSINKIPSIHTFECKPIFISSGYLSPVAIDAQGDFYIFSKNPASAPRHVHLREPVYDICRCSLFVKNSNPAINGKSNNSINVTSKISFTAAVTVNGKLFANGYLNNDSRDFSEVYSMHGIHIHRVYGYCGHCIAVSDDGRVFDVGDNQYNQLGNGQTSDAVEFEQLTINESIIDAAVGGAHSLLVTESGKLFGFGNNKRYQLFSDSFDCINRPIDLHINGKVTFAWCGNTSSIALINQKAPKHLGYSHFFAGKELLESRLRKISVKNIQNMEEQIQKLKNEIEIEKKRTAPDRAIIDENKKLKGRMEMKLSDIFNENDRLSYENEQKDQEINNLKNIIDQLSKENENLKNQNKEHQVESNEIKELRRELDEKTVHIANLLNIIEQTKERLNTAHLVQPTNNNYDSSVPAISPIGRPKGGRPNITRPMITNRK</sequence>
<dbReference type="PANTHER" id="PTHR45982">
    <property type="entry name" value="REGULATOR OF CHROMOSOME CONDENSATION"/>
    <property type="match status" value="1"/>
</dbReference>
<dbReference type="VEuPathDB" id="TrichDB:TRFO_17607"/>
<evidence type="ECO:0000313" key="4">
    <source>
        <dbReference type="EMBL" id="OHT12468.1"/>
    </source>
</evidence>
<dbReference type="GO" id="GO:0005085">
    <property type="term" value="F:guanyl-nucleotide exchange factor activity"/>
    <property type="evidence" value="ECO:0007669"/>
    <property type="project" value="TreeGrafter"/>
</dbReference>
<dbReference type="PANTHER" id="PTHR45982:SF1">
    <property type="entry name" value="REGULATOR OF CHROMOSOME CONDENSATION"/>
    <property type="match status" value="1"/>
</dbReference>
<evidence type="ECO:0000313" key="5">
    <source>
        <dbReference type="Proteomes" id="UP000179807"/>
    </source>
</evidence>
<evidence type="ECO:0000256" key="1">
    <source>
        <dbReference type="PROSITE-ProRule" id="PRU00235"/>
    </source>
</evidence>
<dbReference type="GO" id="GO:0005737">
    <property type="term" value="C:cytoplasm"/>
    <property type="evidence" value="ECO:0007669"/>
    <property type="project" value="TreeGrafter"/>
</dbReference>